<dbReference type="SUPFAM" id="SSF52980">
    <property type="entry name" value="Restriction endonuclease-like"/>
    <property type="match status" value="1"/>
</dbReference>
<dbReference type="EMBL" id="AP024525">
    <property type="protein sequence ID" value="BCT77214.1"/>
    <property type="molecule type" value="Genomic_DNA"/>
</dbReference>
<dbReference type="RefSeq" id="WP_229229938.1">
    <property type="nucleotide sequence ID" value="NZ_AP024525.1"/>
</dbReference>
<keyword evidence="2" id="KW-1185">Reference proteome</keyword>
<dbReference type="InterPro" id="IPR011335">
    <property type="entry name" value="Restrct_endonuc-II-like"/>
</dbReference>
<reference evidence="1 2" key="1">
    <citation type="journal article" date="2021" name="J. Biosci. Bioeng.">
        <title>Identification and characterization of a chc gene cluster responsible for the aromatization pathway of cyclohexanecarboxylate degradation in Sinomonas cyclohexanicum ATCC 51369.</title>
        <authorList>
            <person name="Yamamoto T."/>
            <person name="Hasegawa Y."/>
            <person name="Lau P.C.K."/>
            <person name="Iwaki H."/>
        </authorList>
    </citation>
    <scope>NUCLEOTIDE SEQUENCE [LARGE SCALE GENOMIC DNA]</scope>
    <source>
        <strain evidence="1 2">ATCC 51369</strain>
    </source>
</reference>
<dbReference type="Proteomes" id="UP001319861">
    <property type="component" value="Chromosome"/>
</dbReference>
<proteinExistence type="predicted"/>
<protein>
    <recommendedName>
        <fullName evidence="3">Transcriptional regulator, AbiEi antitoxin, Type IV TA system</fullName>
    </recommendedName>
</protein>
<sequence>MDRKTADSLLRSKWPQHEIATTAALREAGISDRLLAHGVRLGVVVRLRQGAYMPAHRWSSLRPWERDAARIEAHVRSARGTPVYCLSSAAILHGMSVWAVGPAVHVATQNAGAQSSRSTDTLTHQLSLTDADTVTIEWRGTQVRVTSAVRTLADCLRFLPYEQAVVIGDSATHQGLVNVRSVRDVLDAGSPRGRRRAASAVAALEPLTESPGESRTRILLARLGFEKPVVQLWIPTAEGPYRADFAWPELKIIIEFDGEGKYLDYAPTAEVLLAERRRETLLMEEGWIFVRLRWPDLDRPDEVRRRIASAIARAARRSA</sequence>
<dbReference type="Gene3D" id="3.40.960.10">
    <property type="entry name" value="VSR Endonuclease"/>
    <property type="match status" value="1"/>
</dbReference>
<accession>A0ABM7PY39</accession>
<evidence type="ECO:0000313" key="2">
    <source>
        <dbReference type="Proteomes" id="UP001319861"/>
    </source>
</evidence>
<organism evidence="1 2">
    <name type="scientific">Sinomonas cyclohexanicum</name>
    <name type="common">Corynebacterium cyclohexanicum</name>
    <dbReference type="NCBI Taxonomy" id="322009"/>
    <lineage>
        <taxon>Bacteria</taxon>
        <taxon>Bacillati</taxon>
        <taxon>Actinomycetota</taxon>
        <taxon>Actinomycetes</taxon>
        <taxon>Micrococcales</taxon>
        <taxon>Micrococcaceae</taxon>
        <taxon>Sinomonas</taxon>
    </lineage>
</organism>
<evidence type="ECO:0008006" key="3">
    <source>
        <dbReference type="Google" id="ProtNLM"/>
    </source>
</evidence>
<name>A0ABM7PY39_SINCY</name>
<gene>
    <name evidence="1" type="ORF">SCMU_30560</name>
</gene>
<evidence type="ECO:0000313" key="1">
    <source>
        <dbReference type="EMBL" id="BCT77214.1"/>
    </source>
</evidence>